<gene>
    <name evidence="9" type="ORF">FWJ32_08270</name>
</gene>
<accession>A0A5D8QB33</accession>
<dbReference type="GO" id="GO:0005886">
    <property type="term" value="C:plasma membrane"/>
    <property type="evidence" value="ECO:0007669"/>
    <property type="project" value="UniProtKB-SubCell"/>
</dbReference>
<feature type="transmembrane region" description="Helical" evidence="7">
    <location>
        <begin position="145"/>
        <end position="164"/>
    </location>
</feature>
<feature type="transmembrane region" description="Helical" evidence="7">
    <location>
        <begin position="206"/>
        <end position="224"/>
    </location>
</feature>
<keyword evidence="5 7" id="KW-1133">Transmembrane helix</keyword>
<evidence type="ECO:0000256" key="2">
    <source>
        <dbReference type="ARBA" id="ARBA00007362"/>
    </source>
</evidence>
<evidence type="ECO:0000256" key="3">
    <source>
        <dbReference type="ARBA" id="ARBA00022475"/>
    </source>
</evidence>
<evidence type="ECO:0000313" key="10">
    <source>
        <dbReference type="Proteomes" id="UP000322976"/>
    </source>
</evidence>
<feature type="transmembrane region" description="Helical" evidence="7">
    <location>
        <begin position="262"/>
        <end position="282"/>
    </location>
</feature>
<comment type="caution">
    <text evidence="9">The sequence shown here is derived from an EMBL/GenBank/DDBJ whole genome shotgun (WGS) entry which is preliminary data.</text>
</comment>
<evidence type="ECO:0000256" key="6">
    <source>
        <dbReference type="ARBA" id="ARBA00023136"/>
    </source>
</evidence>
<feature type="transmembrane region" description="Helical" evidence="7">
    <location>
        <begin position="176"/>
        <end position="194"/>
    </location>
</feature>
<sequence>MKKNYFADFMLILVTMIWGVTFIIIKDAVSVIPAPSFLMFRFSIASLVFIIFFGRTILHTDRNTIYLAFIVSIFTYLGYVLQTIGLQYTTASKSGFITGFNVVLTPIFEALIMKTKPQTSSVISIAPAMAGLYLLTTGINLSFNIGDFLTILCAISLAIQVVLISKYGARVNTFQFAIYQVLFVTAFAVATAFIIDKPQIPSSPKIIAELVMTGVVATALTFILQNRYQAMTSPTHASVIYICEPAFSAFFAWLILGEAMGFRGLIGGILIILGMFISELPMARPFKKQDYKPQTPGT</sequence>
<feature type="domain" description="EamA" evidence="8">
    <location>
        <begin position="145"/>
        <end position="277"/>
    </location>
</feature>
<feature type="transmembrane region" description="Helical" evidence="7">
    <location>
        <begin position="37"/>
        <end position="58"/>
    </location>
</feature>
<dbReference type="AlphaFoldDB" id="A0A5D8QB33"/>
<feature type="domain" description="EamA" evidence="8">
    <location>
        <begin position="7"/>
        <end position="136"/>
    </location>
</feature>
<feature type="transmembrane region" description="Helical" evidence="7">
    <location>
        <begin position="65"/>
        <end position="88"/>
    </location>
</feature>
<evidence type="ECO:0000313" key="9">
    <source>
        <dbReference type="EMBL" id="TZE81721.1"/>
    </source>
</evidence>
<feature type="transmembrane region" description="Helical" evidence="7">
    <location>
        <begin position="119"/>
        <end position="139"/>
    </location>
</feature>
<evidence type="ECO:0000256" key="4">
    <source>
        <dbReference type="ARBA" id="ARBA00022692"/>
    </source>
</evidence>
<keyword evidence="10" id="KW-1185">Reference proteome</keyword>
<dbReference type="RefSeq" id="WP_149545484.1">
    <property type="nucleotide sequence ID" value="NZ_VTPS01000011.1"/>
</dbReference>
<evidence type="ECO:0000259" key="8">
    <source>
        <dbReference type="Pfam" id="PF00892"/>
    </source>
</evidence>
<dbReference type="InterPro" id="IPR051258">
    <property type="entry name" value="Diverse_Substrate_Transporter"/>
</dbReference>
<dbReference type="InterPro" id="IPR037185">
    <property type="entry name" value="EmrE-like"/>
</dbReference>
<dbReference type="PANTHER" id="PTHR42920">
    <property type="entry name" value="OS03G0707200 PROTEIN-RELATED"/>
    <property type="match status" value="1"/>
</dbReference>
<comment type="similarity">
    <text evidence="2">Belongs to the EamA transporter family.</text>
</comment>
<proteinExistence type="inferred from homology"/>
<evidence type="ECO:0000256" key="5">
    <source>
        <dbReference type="ARBA" id="ARBA00022989"/>
    </source>
</evidence>
<keyword evidence="3" id="KW-1003">Cell membrane</keyword>
<reference evidence="9 10" key="1">
    <citation type="submission" date="2019-08" db="EMBL/GenBank/DDBJ databases">
        <title>Calorimonas adulescens gen. nov., sp. nov., an anaerobic thermophilic bacterium from Sakhalin hot spring.</title>
        <authorList>
            <person name="Khomyakova M.A."/>
            <person name="Merkel A.Y."/>
            <person name="Novikov A."/>
            <person name="Bonch-Osmolovskaya E.A."/>
            <person name="Slobodkin A.I."/>
        </authorList>
    </citation>
    <scope>NUCLEOTIDE SEQUENCE [LARGE SCALE GENOMIC DNA]</scope>
    <source>
        <strain evidence="9 10">A05MB</strain>
    </source>
</reference>
<evidence type="ECO:0000256" key="7">
    <source>
        <dbReference type="SAM" id="Phobius"/>
    </source>
</evidence>
<dbReference type="PANTHER" id="PTHR42920:SF5">
    <property type="entry name" value="EAMA DOMAIN-CONTAINING PROTEIN"/>
    <property type="match status" value="1"/>
</dbReference>
<feature type="transmembrane region" description="Helical" evidence="7">
    <location>
        <begin position="236"/>
        <end position="256"/>
    </location>
</feature>
<feature type="transmembrane region" description="Helical" evidence="7">
    <location>
        <begin position="5"/>
        <end position="25"/>
    </location>
</feature>
<dbReference type="Pfam" id="PF00892">
    <property type="entry name" value="EamA"/>
    <property type="match status" value="2"/>
</dbReference>
<dbReference type="EMBL" id="VTPS01000011">
    <property type="protein sequence ID" value="TZE81721.1"/>
    <property type="molecule type" value="Genomic_DNA"/>
</dbReference>
<feature type="transmembrane region" description="Helical" evidence="7">
    <location>
        <begin position="94"/>
        <end position="112"/>
    </location>
</feature>
<evidence type="ECO:0000256" key="1">
    <source>
        <dbReference type="ARBA" id="ARBA00004651"/>
    </source>
</evidence>
<comment type="subcellular location">
    <subcellularLocation>
        <location evidence="1">Cell membrane</location>
        <topology evidence="1">Multi-pass membrane protein</topology>
    </subcellularLocation>
</comment>
<keyword evidence="4 7" id="KW-0812">Transmembrane</keyword>
<organism evidence="9 10">
    <name type="scientific">Calorimonas adulescens</name>
    <dbReference type="NCBI Taxonomy" id="2606906"/>
    <lineage>
        <taxon>Bacteria</taxon>
        <taxon>Bacillati</taxon>
        <taxon>Bacillota</taxon>
        <taxon>Clostridia</taxon>
        <taxon>Thermoanaerobacterales</taxon>
        <taxon>Thermoanaerobacteraceae</taxon>
        <taxon>Calorimonas</taxon>
    </lineage>
</organism>
<dbReference type="InterPro" id="IPR000620">
    <property type="entry name" value="EamA_dom"/>
</dbReference>
<dbReference type="SUPFAM" id="SSF103481">
    <property type="entry name" value="Multidrug resistance efflux transporter EmrE"/>
    <property type="match status" value="2"/>
</dbReference>
<keyword evidence="6 7" id="KW-0472">Membrane</keyword>
<name>A0A5D8QB33_9THEO</name>
<protein>
    <submittedName>
        <fullName evidence="9">DMT family transporter</fullName>
    </submittedName>
</protein>
<dbReference type="Proteomes" id="UP000322976">
    <property type="component" value="Unassembled WGS sequence"/>
</dbReference>